<keyword evidence="2" id="KW-1185">Reference proteome</keyword>
<organism evidence="1 2">
    <name type="scientific">Amycolatopsis panacis</name>
    <dbReference type="NCBI Taxonomy" id="2340917"/>
    <lineage>
        <taxon>Bacteria</taxon>
        <taxon>Bacillati</taxon>
        <taxon>Actinomycetota</taxon>
        <taxon>Actinomycetes</taxon>
        <taxon>Pseudonocardiales</taxon>
        <taxon>Pseudonocardiaceae</taxon>
        <taxon>Amycolatopsis</taxon>
    </lineage>
</organism>
<name>A0A419I9E0_9PSEU</name>
<comment type="caution">
    <text evidence="1">The sequence shown here is derived from an EMBL/GenBank/DDBJ whole genome shotgun (WGS) entry which is preliminary data.</text>
</comment>
<reference evidence="1 2" key="1">
    <citation type="submission" date="2018-09" db="EMBL/GenBank/DDBJ databases">
        <title>YIM PH 21725 draft genome.</title>
        <authorList>
            <person name="Miao C."/>
        </authorList>
    </citation>
    <scope>NUCLEOTIDE SEQUENCE [LARGE SCALE GENOMIC DNA]</scope>
    <source>
        <strain evidence="2">YIM PH21725</strain>
    </source>
</reference>
<sequence length="242" mass="26886">MNPEILKLARALDVEPARLAYLAEVDQSDVRRFREQVTTTLFDANRVVLERMALASRLLPAPVLARIAEKVFGPLLCARIAGLVDVSRGIDVAKRLSPRFLASVAAELDPRRATAIITRIPLPTVLAVARELAAREDWITLGRFIGHLPDDTVRRSIGLLDSAGLLYTAYVLDDKTRVDHVLSLLPRDQLPKLVRAAAIDESLWDPAVDLLAHLKEARRAAVRPLLDELPAELRRRVQATIK</sequence>
<gene>
    <name evidence="1" type="ORF">D5S19_04650</name>
</gene>
<evidence type="ECO:0000313" key="1">
    <source>
        <dbReference type="EMBL" id="RJQ89262.1"/>
    </source>
</evidence>
<protein>
    <recommendedName>
        <fullName evidence="3">DUF2336 domain-containing protein</fullName>
    </recommendedName>
</protein>
<proteinExistence type="predicted"/>
<evidence type="ECO:0000313" key="2">
    <source>
        <dbReference type="Proteomes" id="UP000285112"/>
    </source>
</evidence>
<dbReference type="AlphaFoldDB" id="A0A419I9E0"/>
<accession>A0A419I9E0</accession>
<dbReference type="RefSeq" id="WP_120022085.1">
    <property type="nucleotide sequence ID" value="NZ_QZFV01000060.1"/>
</dbReference>
<evidence type="ECO:0008006" key="3">
    <source>
        <dbReference type="Google" id="ProtNLM"/>
    </source>
</evidence>
<dbReference type="OrthoDB" id="4529786at2"/>
<dbReference type="SUPFAM" id="SSF158791">
    <property type="entry name" value="MgtE N-terminal domain-like"/>
    <property type="match status" value="1"/>
</dbReference>
<dbReference type="EMBL" id="QZFV01000060">
    <property type="protein sequence ID" value="RJQ89262.1"/>
    <property type="molecule type" value="Genomic_DNA"/>
</dbReference>
<dbReference type="Proteomes" id="UP000285112">
    <property type="component" value="Unassembled WGS sequence"/>
</dbReference>